<accession>A0AAW0BHI0</accession>
<keyword evidence="2" id="KW-1185">Reference proteome</keyword>
<proteinExistence type="predicted"/>
<reference evidence="1 2" key="1">
    <citation type="journal article" date="2024" name="J Genomics">
        <title>Draft genome sequencing and assembly of Favolaschia claudopus CIRM-BRFM 2984 isolated from oak limbs.</title>
        <authorList>
            <person name="Navarro D."/>
            <person name="Drula E."/>
            <person name="Chaduli D."/>
            <person name="Cazenave R."/>
            <person name="Ahrendt S."/>
            <person name="Wang J."/>
            <person name="Lipzen A."/>
            <person name="Daum C."/>
            <person name="Barry K."/>
            <person name="Grigoriev I.V."/>
            <person name="Favel A."/>
            <person name="Rosso M.N."/>
            <person name="Martin F."/>
        </authorList>
    </citation>
    <scope>NUCLEOTIDE SEQUENCE [LARGE SCALE GENOMIC DNA]</scope>
    <source>
        <strain evidence="1 2">CIRM-BRFM 2984</strain>
    </source>
</reference>
<dbReference type="AlphaFoldDB" id="A0AAW0BHI0"/>
<dbReference type="Proteomes" id="UP001362999">
    <property type="component" value="Unassembled WGS sequence"/>
</dbReference>
<protein>
    <submittedName>
        <fullName evidence="1">Uncharacterized protein</fullName>
    </submittedName>
</protein>
<organism evidence="1 2">
    <name type="scientific">Favolaschia claudopus</name>
    <dbReference type="NCBI Taxonomy" id="2862362"/>
    <lineage>
        <taxon>Eukaryota</taxon>
        <taxon>Fungi</taxon>
        <taxon>Dikarya</taxon>
        <taxon>Basidiomycota</taxon>
        <taxon>Agaricomycotina</taxon>
        <taxon>Agaricomycetes</taxon>
        <taxon>Agaricomycetidae</taxon>
        <taxon>Agaricales</taxon>
        <taxon>Marasmiineae</taxon>
        <taxon>Mycenaceae</taxon>
        <taxon>Favolaschia</taxon>
    </lineage>
</organism>
<evidence type="ECO:0000313" key="1">
    <source>
        <dbReference type="EMBL" id="KAK7025759.1"/>
    </source>
</evidence>
<evidence type="ECO:0000313" key="2">
    <source>
        <dbReference type="Proteomes" id="UP001362999"/>
    </source>
</evidence>
<name>A0AAW0BHI0_9AGAR</name>
<dbReference type="EMBL" id="JAWWNJ010000033">
    <property type="protein sequence ID" value="KAK7025759.1"/>
    <property type="molecule type" value="Genomic_DNA"/>
</dbReference>
<sequence>MIKYPSLGRQSFSVLLWSYLRCFWRLGPVSCMPFFQSLIALSRDGFTVYLRVEWTNLTTQGGTSDVKEFDEQQLARIMSSFRPPSIHPPTPTFLSGAPLLPPFCATLALVPVSPSPAIIPSVFPSALSLLSLLPDYLRADLNFAPPSRRGPMSDGIQMPLFPVPSNSISQNEDNLSSPSLTHLPARGSVIGYAMDHRWRATRRYISTCDSSTHAAPVVEQPPELDIRVTSRTQQLSTVQLTFTRRSDHCTYVDD</sequence>
<comment type="caution">
    <text evidence="1">The sequence shown here is derived from an EMBL/GenBank/DDBJ whole genome shotgun (WGS) entry which is preliminary data.</text>
</comment>
<gene>
    <name evidence="1" type="ORF">R3P38DRAFT_2778552</name>
</gene>